<dbReference type="Pfam" id="PF25053">
    <property type="entry name" value="DUF7791"/>
    <property type="match status" value="1"/>
</dbReference>
<feature type="domain" description="DUF7791" evidence="5">
    <location>
        <begin position="556"/>
        <end position="683"/>
    </location>
</feature>
<evidence type="ECO:0000256" key="3">
    <source>
        <dbReference type="SAM" id="MobiDB-lite"/>
    </source>
</evidence>
<organism evidence="6">
    <name type="scientific">Rosellinia necatrix</name>
    <name type="common">White root-rot fungus</name>
    <dbReference type="NCBI Taxonomy" id="77044"/>
    <lineage>
        <taxon>Eukaryota</taxon>
        <taxon>Fungi</taxon>
        <taxon>Dikarya</taxon>
        <taxon>Ascomycota</taxon>
        <taxon>Pezizomycotina</taxon>
        <taxon>Sordariomycetes</taxon>
        <taxon>Xylariomycetidae</taxon>
        <taxon>Xylariales</taxon>
        <taxon>Xylariaceae</taxon>
        <taxon>Rosellinia</taxon>
    </lineage>
</organism>
<feature type="domain" description="Nephrocystin 3-like N-terminal" evidence="4">
    <location>
        <begin position="275"/>
        <end position="446"/>
    </location>
</feature>
<feature type="coiled-coil region" evidence="2">
    <location>
        <begin position="174"/>
        <end position="201"/>
    </location>
</feature>
<reference evidence="6" key="1">
    <citation type="submission" date="2016-03" db="EMBL/GenBank/DDBJ databases">
        <title>Draft genome sequence of Rosellinia necatrix.</title>
        <authorList>
            <person name="Kanematsu S."/>
        </authorList>
    </citation>
    <scope>NUCLEOTIDE SEQUENCE [LARGE SCALE GENOMIC DNA]</scope>
    <source>
        <strain evidence="6">W97</strain>
    </source>
</reference>
<protein>
    <submittedName>
        <fullName evidence="6">Putative vegetative incompatibility protein HET-E-1</fullName>
    </submittedName>
</protein>
<keyword evidence="7" id="KW-1185">Reference proteome</keyword>
<name>A0A1W2TFF6_ROSNE</name>
<dbReference type="Gene3D" id="3.40.50.300">
    <property type="entry name" value="P-loop containing nucleotide triphosphate hydrolases"/>
    <property type="match status" value="1"/>
</dbReference>
<evidence type="ECO:0000259" key="5">
    <source>
        <dbReference type="Pfam" id="PF25053"/>
    </source>
</evidence>
<sequence>MDPLTALSLAGTVVQFVQFAASLVNGATKIYVTGHSVETETLDGIYRRLSDFSSDLGAQCGGHPQPFLGDLQRLANRRAAALGTLATKCKQDCDQLLEIVNRLRRSSVAGPRWWASFVVAWKEVAKAKEVKELQERIEGYQGQMVLHLCAISSQAVDEVALQVHELCSMAKEAQVQRREQLQGLENELHQLRAQIANLGKQDGKTSLSRDDIDMLTTRVSMLSLTSKTYAKEHSVLADLDYDRRRARYAKIHHAHQSTFNWVFDNASQGASAGKRILAWLEHGNGSFWVSGKPGAGKSTFMKFVADHPKTGEALRRWAFPDHAILACHYFDLGGTPIQRSLEGLLRSLLYHILRQAPGLISTILPERWREVAQDQPNSFKIENSWTLTELQDGMSKITEEATRTLKVKICFFIDGLDEFGGDHAGICQTLKDLCKSSKIKILFSSRPWNVFEESFGAQEGKKLYIHDLTKQDIRNYVESQLHGHPRWSIMVSEAESAVLLVTEVTERAHGVFLWVYLAARLLQEGMTNYDTIDELRQRLDAIPDNLESFFQHIMDSVDSFYRQKMANCLLMAVVADGPLPFSIYVFHEQEYDKITYATRESVEVWDETRWEALRKQFYRRLNSRCKGLLEINGAHVEFLHRTVSDFLRTRDMWEFLCRTAKAGFDPCFSIFQGYAALIKHSQFIRKPTANPEPHQLERYLERHLVQILNEALPYSRRAQPQNGKHVEDILDDLEWSVETIIQQAKAEISSAGHAASGTTIFRECAVGAALYDYVMQKIQQYPDYFTRFRKPPLAWVLNCEPSVASRNDPSLWSDARLKFIQRLFQLGHNPNEAYRPGNTSHSSTPWSEFCAKVVPTLNLSKEPVPGTIPGTVPGTTQPTRSSQLLKPPAVVFNTTAHRMINALSHGVFRILLEGGAGANVSMPSTKPSPSMPIWAGFLLASFENPGLLEAQETYLEVLNLMMRESNLGFPFPGLQRLLEQTLPEGRSTETALSAIEIPKRVGIQARTTMMKFICLFLDHLRSYSKASVSRGNMSVSRRASLLTVKAIRVFMEHAAHPLLPLHVLEVKLESAFPSLCSPRPCLKRNYDENYTLNAVEEGADTRNPKRRRRHRLEPVEP</sequence>
<dbReference type="AlphaFoldDB" id="A0A1W2TFF6"/>
<feature type="region of interest" description="Disordered" evidence="3">
    <location>
        <begin position="1095"/>
        <end position="1117"/>
    </location>
</feature>
<evidence type="ECO:0000259" key="4">
    <source>
        <dbReference type="Pfam" id="PF24883"/>
    </source>
</evidence>
<dbReference type="InterPro" id="IPR056693">
    <property type="entry name" value="DUF7791"/>
</dbReference>
<keyword evidence="2" id="KW-0175">Coiled coil</keyword>
<dbReference type="STRING" id="77044.A0A1W2TFF6"/>
<evidence type="ECO:0000256" key="2">
    <source>
        <dbReference type="SAM" id="Coils"/>
    </source>
</evidence>
<keyword evidence="1" id="KW-0677">Repeat</keyword>
<dbReference type="EMBL" id="DF977466">
    <property type="protein sequence ID" value="GAP86792.1"/>
    <property type="molecule type" value="Genomic_DNA"/>
</dbReference>
<dbReference type="InterPro" id="IPR056884">
    <property type="entry name" value="NPHP3-like_N"/>
</dbReference>
<dbReference type="PANTHER" id="PTHR10039:SF5">
    <property type="entry name" value="NACHT DOMAIN-CONTAINING PROTEIN"/>
    <property type="match status" value="1"/>
</dbReference>
<accession>A0A1W2TFF6</accession>
<dbReference type="Proteomes" id="UP000054516">
    <property type="component" value="Unassembled WGS sequence"/>
</dbReference>
<evidence type="ECO:0000313" key="6">
    <source>
        <dbReference type="EMBL" id="GAP86792.1"/>
    </source>
</evidence>
<dbReference type="OrthoDB" id="443402at2759"/>
<gene>
    <name evidence="6" type="ORF">SAMD00023353_2100860</name>
</gene>
<dbReference type="SUPFAM" id="SSF52540">
    <property type="entry name" value="P-loop containing nucleoside triphosphate hydrolases"/>
    <property type="match status" value="1"/>
</dbReference>
<dbReference type="PANTHER" id="PTHR10039">
    <property type="entry name" value="AMELOGENIN"/>
    <property type="match status" value="1"/>
</dbReference>
<evidence type="ECO:0000256" key="1">
    <source>
        <dbReference type="ARBA" id="ARBA00022737"/>
    </source>
</evidence>
<proteinExistence type="predicted"/>
<evidence type="ECO:0000313" key="7">
    <source>
        <dbReference type="Proteomes" id="UP000054516"/>
    </source>
</evidence>
<dbReference type="InterPro" id="IPR027417">
    <property type="entry name" value="P-loop_NTPase"/>
</dbReference>
<dbReference type="Pfam" id="PF24883">
    <property type="entry name" value="NPHP3_N"/>
    <property type="match status" value="1"/>
</dbReference>